<dbReference type="AlphaFoldDB" id="A0A3L8SRV1"/>
<feature type="compositionally biased region" description="Low complexity" evidence="1">
    <location>
        <begin position="130"/>
        <end position="144"/>
    </location>
</feature>
<dbReference type="EMBL" id="QUSF01000008">
    <property type="protein sequence ID" value="RLW07024.1"/>
    <property type="molecule type" value="Genomic_DNA"/>
</dbReference>
<evidence type="ECO:0000313" key="3">
    <source>
        <dbReference type="Proteomes" id="UP000276834"/>
    </source>
</evidence>
<gene>
    <name evidence="2" type="ORF">DV515_00004305</name>
</gene>
<name>A0A3L8SRV1_CHLGU</name>
<sequence>MAESGMWPKDQHGRSGGQPHIRVCVTTLPKAMALRATVSSHTASGGGLPMVGRFCAMQPGVPLFLLTQLDLPQIPLRVAQIPQAGEGGHPPKPECQASTREALRTGARETLTTRLSGRSSGEGWKPRQTQPGLSLGTGSPLLQGEQPGAGGQSLAAARGSLTCLRPPKGISNALIILRCAVPVGKWVWILIARLAHVQEQFSQSTEPGARSVSAHAVQGTSAFPPHCAAQRIRNQKCRVHKKGSTSPFEEAPSAFSSPEMLLGTPDNNLDPCLELQLQLRDLSLTVHLEETSQDKTKTSTHPGMPQLTLPESTGQMLPVLLRGFSIATLDLMAGNSGQGHANHPIAKAEPQSSEKEKFPANSVADASPQYGSGEAPTETPHFLTIREAGLYLQYPELDKYRPFPNSVCPPCQFRLRV</sequence>
<comment type="caution">
    <text evidence="2">The sequence shown here is derived from an EMBL/GenBank/DDBJ whole genome shotgun (WGS) entry which is preliminary data.</text>
</comment>
<feature type="compositionally biased region" description="Polar residues" evidence="1">
    <location>
        <begin position="110"/>
        <end position="119"/>
    </location>
</feature>
<feature type="region of interest" description="Disordered" evidence="1">
    <location>
        <begin position="82"/>
        <end position="153"/>
    </location>
</feature>
<reference evidence="2 3" key="1">
    <citation type="journal article" date="2018" name="Proc. R. Soc. B">
        <title>A non-coding region near Follistatin controls head colour polymorphism in the Gouldian finch.</title>
        <authorList>
            <person name="Toomey M.B."/>
            <person name="Marques C.I."/>
            <person name="Andrade P."/>
            <person name="Araujo P.M."/>
            <person name="Sabatino S."/>
            <person name="Gazda M.A."/>
            <person name="Afonso S."/>
            <person name="Lopes R.J."/>
            <person name="Corbo J.C."/>
            <person name="Carneiro M."/>
        </authorList>
    </citation>
    <scope>NUCLEOTIDE SEQUENCE [LARGE SCALE GENOMIC DNA]</scope>
    <source>
        <strain evidence="2">Red01</strain>
        <tissue evidence="2">Muscle</tissue>
    </source>
</reference>
<proteinExistence type="predicted"/>
<protein>
    <submittedName>
        <fullName evidence="2">Uncharacterized protein</fullName>
    </submittedName>
</protein>
<evidence type="ECO:0000256" key="1">
    <source>
        <dbReference type="SAM" id="MobiDB-lite"/>
    </source>
</evidence>
<keyword evidence="3" id="KW-1185">Reference proteome</keyword>
<feature type="region of interest" description="Disordered" evidence="1">
    <location>
        <begin position="1"/>
        <end position="20"/>
    </location>
</feature>
<feature type="region of interest" description="Disordered" evidence="1">
    <location>
        <begin position="291"/>
        <end position="311"/>
    </location>
</feature>
<dbReference type="Proteomes" id="UP000276834">
    <property type="component" value="Unassembled WGS sequence"/>
</dbReference>
<organism evidence="2 3">
    <name type="scientific">Chloebia gouldiae</name>
    <name type="common">Gouldian finch</name>
    <name type="synonym">Erythrura gouldiae</name>
    <dbReference type="NCBI Taxonomy" id="44316"/>
    <lineage>
        <taxon>Eukaryota</taxon>
        <taxon>Metazoa</taxon>
        <taxon>Chordata</taxon>
        <taxon>Craniata</taxon>
        <taxon>Vertebrata</taxon>
        <taxon>Euteleostomi</taxon>
        <taxon>Archelosauria</taxon>
        <taxon>Archosauria</taxon>
        <taxon>Dinosauria</taxon>
        <taxon>Saurischia</taxon>
        <taxon>Theropoda</taxon>
        <taxon>Coelurosauria</taxon>
        <taxon>Aves</taxon>
        <taxon>Neognathae</taxon>
        <taxon>Neoaves</taxon>
        <taxon>Telluraves</taxon>
        <taxon>Australaves</taxon>
        <taxon>Passeriformes</taxon>
        <taxon>Passeroidea</taxon>
        <taxon>Passeridae</taxon>
        <taxon>Chloebia</taxon>
    </lineage>
</organism>
<feature type="region of interest" description="Disordered" evidence="1">
    <location>
        <begin position="335"/>
        <end position="377"/>
    </location>
</feature>
<accession>A0A3L8SRV1</accession>
<evidence type="ECO:0000313" key="2">
    <source>
        <dbReference type="EMBL" id="RLW07024.1"/>
    </source>
</evidence>